<comment type="caution">
    <text evidence="1">The sequence shown here is derived from an EMBL/GenBank/DDBJ whole genome shotgun (WGS) entry which is preliminary data.</text>
</comment>
<evidence type="ECO:0000313" key="1">
    <source>
        <dbReference type="EMBL" id="NWU21070.1"/>
    </source>
</evidence>
<dbReference type="Proteomes" id="UP000584415">
    <property type="component" value="Unassembled WGS sequence"/>
</dbReference>
<reference evidence="1 2" key="1">
    <citation type="submission" date="2019-09" db="EMBL/GenBank/DDBJ databases">
        <title>Bird 10,000 Genomes (B10K) Project - Family phase.</title>
        <authorList>
            <person name="Zhang G."/>
        </authorList>
    </citation>
    <scope>NUCLEOTIDE SEQUENCE [LARGE SCALE GENOMIC DNA]</scope>
    <source>
        <strain evidence="1">B10K-DU-001-71</strain>
        <tissue evidence="1">Muscle</tissue>
    </source>
</reference>
<organism evidence="1 2">
    <name type="scientific">Platysteira castanea</name>
    <dbReference type="NCBI Taxonomy" id="1160851"/>
    <lineage>
        <taxon>Eukaryota</taxon>
        <taxon>Metazoa</taxon>
        <taxon>Chordata</taxon>
        <taxon>Craniata</taxon>
        <taxon>Vertebrata</taxon>
        <taxon>Euteleostomi</taxon>
        <taxon>Archelosauria</taxon>
        <taxon>Archosauria</taxon>
        <taxon>Dinosauria</taxon>
        <taxon>Saurischia</taxon>
        <taxon>Theropoda</taxon>
        <taxon>Coelurosauria</taxon>
        <taxon>Aves</taxon>
        <taxon>Neognathae</taxon>
        <taxon>Neoaves</taxon>
        <taxon>Telluraves</taxon>
        <taxon>Australaves</taxon>
        <taxon>Passeriformes</taxon>
        <taxon>Corvoidea</taxon>
        <taxon>Platysteiridae</taxon>
        <taxon>Platysteira</taxon>
    </lineage>
</organism>
<keyword evidence="2" id="KW-1185">Reference proteome</keyword>
<feature type="non-terminal residue" evidence="1">
    <location>
        <position position="1"/>
    </location>
</feature>
<evidence type="ECO:0000313" key="2">
    <source>
        <dbReference type="Proteomes" id="UP000584415"/>
    </source>
</evidence>
<name>A0A7K5UWJ3_9CORV</name>
<accession>A0A7K5UWJ3</accession>
<sequence>SQEKHAHIRQLYNLLITQGVDILSAVQQLNCLNVSVKNLKQELARFECDSINWSSRADKYEEELSQYFQHCTTQEDINEV</sequence>
<proteinExistence type="predicted"/>
<dbReference type="AlphaFoldDB" id="A0A7K5UWJ3"/>
<gene>
    <name evidence="1" type="primary">Ccdc141_1</name>
    <name evidence="1" type="ORF">DYACAS_R04518</name>
</gene>
<protein>
    <submittedName>
        <fullName evidence="1">CC141 protein</fullName>
    </submittedName>
</protein>
<dbReference type="EMBL" id="VYXC01002442">
    <property type="protein sequence ID" value="NWU21070.1"/>
    <property type="molecule type" value="Genomic_DNA"/>
</dbReference>
<feature type="non-terminal residue" evidence="1">
    <location>
        <position position="80"/>
    </location>
</feature>